<name>A0ACB7ZUC0_9AGAM</name>
<gene>
    <name evidence="1" type="ORF">BJ138DRAFT_977676</name>
</gene>
<evidence type="ECO:0000313" key="2">
    <source>
        <dbReference type="Proteomes" id="UP000790377"/>
    </source>
</evidence>
<proteinExistence type="predicted"/>
<dbReference type="Proteomes" id="UP000790377">
    <property type="component" value="Unassembled WGS sequence"/>
</dbReference>
<feature type="non-terminal residue" evidence="1">
    <location>
        <position position="93"/>
    </location>
</feature>
<organism evidence="1 2">
    <name type="scientific">Hygrophoropsis aurantiaca</name>
    <dbReference type="NCBI Taxonomy" id="72124"/>
    <lineage>
        <taxon>Eukaryota</taxon>
        <taxon>Fungi</taxon>
        <taxon>Dikarya</taxon>
        <taxon>Basidiomycota</taxon>
        <taxon>Agaricomycotina</taxon>
        <taxon>Agaricomycetes</taxon>
        <taxon>Agaricomycetidae</taxon>
        <taxon>Boletales</taxon>
        <taxon>Coniophorineae</taxon>
        <taxon>Hygrophoropsidaceae</taxon>
        <taxon>Hygrophoropsis</taxon>
    </lineage>
</organism>
<accession>A0ACB7ZUC0</accession>
<dbReference type="EMBL" id="MU268354">
    <property type="protein sequence ID" value="KAH7904810.1"/>
    <property type="molecule type" value="Genomic_DNA"/>
</dbReference>
<comment type="caution">
    <text evidence="1">The sequence shown here is derived from an EMBL/GenBank/DDBJ whole genome shotgun (WGS) entry which is preliminary data.</text>
</comment>
<keyword evidence="2" id="KW-1185">Reference proteome</keyword>
<sequence>DVVCAVNVQHNCADSHCVDTSYTPLHQERLMTSQTKPIVKHHSTPHHILNAFSIHNYNHIHSVIPEHLRESPQRVADVDQIRKLAVEQLQHKK</sequence>
<protein>
    <submittedName>
        <fullName evidence="1">Uncharacterized protein</fullName>
    </submittedName>
</protein>
<evidence type="ECO:0000313" key="1">
    <source>
        <dbReference type="EMBL" id="KAH7904810.1"/>
    </source>
</evidence>
<reference evidence="1" key="1">
    <citation type="journal article" date="2021" name="New Phytol.">
        <title>Evolutionary innovations through gain and loss of genes in the ectomycorrhizal Boletales.</title>
        <authorList>
            <person name="Wu G."/>
            <person name="Miyauchi S."/>
            <person name="Morin E."/>
            <person name="Kuo A."/>
            <person name="Drula E."/>
            <person name="Varga T."/>
            <person name="Kohler A."/>
            <person name="Feng B."/>
            <person name="Cao Y."/>
            <person name="Lipzen A."/>
            <person name="Daum C."/>
            <person name="Hundley H."/>
            <person name="Pangilinan J."/>
            <person name="Johnson J."/>
            <person name="Barry K."/>
            <person name="LaButti K."/>
            <person name="Ng V."/>
            <person name="Ahrendt S."/>
            <person name="Min B."/>
            <person name="Choi I.G."/>
            <person name="Park H."/>
            <person name="Plett J.M."/>
            <person name="Magnuson J."/>
            <person name="Spatafora J.W."/>
            <person name="Nagy L.G."/>
            <person name="Henrissat B."/>
            <person name="Grigoriev I.V."/>
            <person name="Yang Z.L."/>
            <person name="Xu J."/>
            <person name="Martin F.M."/>
        </authorList>
    </citation>
    <scope>NUCLEOTIDE SEQUENCE</scope>
    <source>
        <strain evidence="1">ATCC 28755</strain>
    </source>
</reference>
<feature type="non-terminal residue" evidence="1">
    <location>
        <position position="1"/>
    </location>
</feature>